<feature type="compositionally biased region" description="Basic residues" evidence="1">
    <location>
        <begin position="1"/>
        <end position="10"/>
    </location>
</feature>
<feature type="compositionally biased region" description="Basic and acidic residues" evidence="1">
    <location>
        <begin position="11"/>
        <end position="41"/>
    </location>
</feature>
<dbReference type="AlphaFoldDB" id="A0AAV2NQT6"/>
<keyword evidence="3" id="KW-1185">Reference proteome</keyword>
<gene>
    <name evidence="2" type="ORF">LPLAT_LOCUS8009</name>
</gene>
<dbReference type="Proteomes" id="UP001497644">
    <property type="component" value="Chromosome 3"/>
</dbReference>
<feature type="compositionally biased region" description="Basic and acidic residues" evidence="1">
    <location>
        <begin position="49"/>
        <end position="59"/>
    </location>
</feature>
<feature type="region of interest" description="Disordered" evidence="1">
    <location>
        <begin position="1"/>
        <end position="63"/>
    </location>
</feature>
<proteinExistence type="predicted"/>
<protein>
    <submittedName>
        <fullName evidence="2">Uncharacterized protein</fullName>
    </submittedName>
</protein>
<evidence type="ECO:0000313" key="3">
    <source>
        <dbReference type="Proteomes" id="UP001497644"/>
    </source>
</evidence>
<evidence type="ECO:0000313" key="2">
    <source>
        <dbReference type="EMBL" id="CAL1682141.1"/>
    </source>
</evidence>
<evidence type="ECO:0000256" key="1">
    <source>
        <dbReference type="SAM" id="MobiDB-lite"/>
    </source>
</evidence>
<reference evidence="2" key="1">
    <citation type="submission" date="2024-04" db="EMBL/GenBank/DDBJ databases">
        <authorList>
            <consortium name="Molecular Ecology Group"/>
        </authorList>
    </citation>
    <scope>NUCLEOTIDE SEQUENCE</scope>
</reference>
<name>A0AAV2NQT6_9HYME</name>
<accession>A0AAV2NQT6</accession>
<dbReference type="EMBL" id="OZ034826">
    <property type="protein sequence ID" value="CAL1682141.1"/>
    <property type="molecule type" value="Genomic_DNA"/>
</dbReference>
<organism evidence="2 3">
    <name type="scientific">Lasius platythorax</name>
    <dbReference type="NCBI Taxonomy" id="488582"/>
    <lineage>
        <taxon>Eukaryota</taxon>
        <taxon>Metazoa</taxon>
        <taxon>Ecdysozoa</taxon>
        <taxon>Arthropoda</taxon>
        <taxon>Hexapoda</taxon>
        <taxon>Insecta</taxon>
        <taxon>Pterygota</taxon>
        <taxon>Neoptera</taxon>
        <taxon>Endopterygota</taxon>
        <taxon>Hymenoptera</taxon>
        <taxon>Apocrita</taxon>
        <taxon>Aculeata</taxon>
        <taxon>Formicoidea</taxon>
        <taxon>Formicidae</taxon>
        <taxon>Formicinae</taxon>
        <taxon>Lasius</taxon>
        <taxon>Lasius</taxon>
    </lineage>
</organism>
<sequence length="100" mass="11465">MLPMLSRKRREIRDETAEVTKKEENREKYRDSENIAGDIRRKGAPRTLGMEKKKEEKRCGTHGSLALSDGARLAARVRVSGLVHAMHHPNLCIRGEMYVH</sequence>